<dbReference type="AlphaFoldDB" id="A0A8I3XD22"/>
<reference evidence="1" key="3">
    <citation type="submission" date="2025-09" db="UniProtKB">
        <authorList>
            <consortium name="Ensembl"/>
        </authorList>
    </citation>
    <scope>IDENTIFICATION</scope>
</reference>
<dbReference type="GeneTree" id="ENSGT00940000164709"/>
<reference evidence="1 2" key="1">
    <citation type="submission" date="2009-03" db="EMBL/GenBank/DDBJ databases">
        <authorList>
            <person name="Warren W."/>
            <person name="Ye L."/>
            <person name="Minx P."/>
            <person name="Worley K."/>
            <person name="Gibbs R."/>
            <person name="Wilson R.K."/>
        </authorList>
    </citation>
    <scope>NUCLEOTIDE SEQUENCE [LARGE SCALE GENOMIC DNA]</scope>
</reference>
<organism evidence="1 2">
    <name type="scientific">Callithrix jacchus</name>
    <name type="common">White-tufted-ear marmoset</name>
    <name type="synonym">Simia Jacchus</name>
    <dbReference type="NCBI Taxonomy" id="9483"/>
    <lineage>
        <taxon>Eukaryota</taxon>
        <taxon>Metazoa</taxon>
        <taxon>Chordata</taxon>
        <taxon>Craniata</taxon>
        <taxon>Vertebrata</taxon>
        <taxon>Euteleostomi</taxon>
        <taxon>Mammalia</taxon>
        <taxon>Eutheria</taxon>
        <taxon>Euarchontoglires</taxon>
        <taxon>Primates</taxon>
        <taxon>Haplorrhini</taxon>
        <taxon>Platyrrhini</taxon>
        <taxon>Cebidae</taxon>
        <taxon>Callitrichinae</taxon>
        <taxon>Callithrix</taxon>
        <taxon>Callithrix</taxon>
    </lineage>
</organism>
<evidence type="ECO:0000313" key="1">
    <source>
        <dbReference type="Ensembl" id="ENSCJAP00000092435.1"/>
    </source>
</evidence>
<name>A0A8I3XD22_CALJA</name>
<protein>
    <submittedName>
        <fullName evidence="1">Uncharacterized protein</fullName>
    </submittedName>
</protein>
<proteinExistence type="predicted"/>
<sequence length="102" mass="12020">MGKLRPTEFMERRRLALIVQAGVQRRSLGSPQLLPAGFKRFSCLSLPSSWDYRCAPPRLINFFVFLVEMRIHRIRQDHLPLPSKFLELQPEPRGQHFQLNHL</sequence>
<dbReference type="Ensembl" id="ENSCJAT00000131275.1">
    <property type="protein sequence ID" value="ENSCJAP00000092435.1"/>
    <property type="gene ID" value="ENSCJAG00000083356.1"/>
</dbReference>
<reference evidence="1" key="2">
    <citation type="submission" date="2025-08" db="UniProtKB">
        <authorList>
            <consortium name="Ensembl"/>
        </authorList>
    </citation>
    <scope>IDENTIFICATION</scope>
</reference>
<evidence type="ECO:0000313" key="2">
    <source>
        <dbReference type="Proteomes" id="UP000008225"/>
    </source>
</evidence>
<dbReference type="PANTHER" id="PTHR46254:SF3">
    <property type="entry name" value="SECRETED PROTEIN"/>
    <property type="match status" value="1"/>
</dbReference>
<accession>A0A8I3XD22</accession>
<keyword evidence="2" id="KW-1185">Reference proteome</keyword>
<dbReference type="Proteomes" id="UP000008225">
    <property type="component" value="Chromosome 1"/>
</dbReference>
<dbReference type="PANTHER" id="PTHR46254">
    <property type="entry name" value="PROTEIN GVQW1-RELATED"/>
    <property type="match status" value="1"/>
</dbReference>